<feature type="compositionally biased region" description="Polar residues" evidence="1">
    <location>
        <begin position="1"/>
        <end position="24"/>
    </location>
</feature>
<feature type="region of interest" description="Disordered" evidence="1">
    <location>
        <begin position="1"/>
        <end position="43"/>
    </location>
</feature>
<feature type="compositionally biased region" description="Basic residues" evidence="1">
    <location>
        <begin position="28"/>
        <end position="43"/>
    </location>
</feature>
<organism evidence="2">
    <name type="scientific">Arundo donax</name>
    <name type="common">Giant reed</name>
    <name type="synonym">Donax arundinaceus</name>
    <dbReference type="NCBI Taxonomy" id="35708"/>
    <lineage>
        <taxon>Eukaryota</taxon>
        <taxon>Viridiplantae</taxon>
        <taxon>Streptophyta</taxon>
        <taxon>Embryophyta</taxon>
        <taxon>Tracheophyta</taxon>
        <taxon>Spermatophyta</taxon>
        <taxon>Magnoliopsida</taxon>
        <taxon>Liliopsida</taxon>
        <taxon>Poales</taxon>
        <taxon>Poaceae</taxon>
        <taxon>PACMAD clade</taxon>
        <taxon>Arundinoideae</taxon>
        <taxon>Arundineae</taxon>
        <taxon>Arundo</taxon>
    </lineage>
</organism>
<evidence type="ECO:0000256" key="1">
    <source>
        <dbReference type="SAM" id="MobiDB-lite"/>
    </source>
</evidence>
<evidence type="ECO:0000313" key="2">
    <source>
        <dbReference type="EMBL" id="JAD49756.1"/>
    </source>
</evidence>
<dbReference type="EMBL" id="GBRH01248139">
    <property type="protein sequence ID" value="JAD49756.1"/>
    <property type="molecule type" value="Transcribed_RNA"/>
</dbReference>
<accession>A0A0A9AF47</accession>
<sequence>MIRSSTINLKDPTCTTLNNNNLHPNSRVLRRLTRRKSRDNKFS</sequence>
<name>A0A0A9AF47_ARUDO</name>
<reference evidence="2" key="2">
    <citation type="journal article" date="2015" name="Data Brief">
        <title>Shoot transcriptome of the giant reed, Arundo donax.</title>
        <authorList>
            <person name="Barrero R.A."/>
            <person name="Guerrero F.D."/>
            <person name="Moolhuijzen P."/>
            <person name="Goolsby J.A."/>
            <person name="Tidwell J."/>
            <person name="Bellgard S.E."/>
            <person name="Bellgard M.I."/>
        </authorList>
    </citation>
    <scope>NUCLEOTIDE SEQUENCE</scope>
    <source>
        <tissue evidence="2">Shoot tissue taken approximately 20 cm above the soil surface</tissue>
    </source>
</reference>
<dbReference type="AlphaFoldDB" id="A0A0A9AF47"/>
<proteinExistence type="predicted"/>
<reference evidence="2" key="1">
    <citation type="submission" date="2014-09" db="EMBL/GenBank/DDBJ databases">
        <authorList>
            <person name="Magalhaes I.L.F."/>
            <person name="Oliveira U."/>
            <person name="Santos F.R."/>
            <person name="Vidigal T.H.D.A."/>
            <person name="Brescovit A.D."/>
            <person name="Santos A.J."/>
        </authorList>
    </citation>
    <scope>NUCLEOTIDE SEQUENCE</scope>
    <source>
        <tissue evidence="2">Shoot tissue taken approximately 20 cm above the soil surface</tissue>
    </source>
</reference>
<protein>
    <submittedName>
        <fullName evidence="2">Uncharacterized protein</fullName>
    </submittedName>
</protein>